<comment type="subunit">
    <text evidence="2">Monomer.</text>
</comment>
<evidence type="ECO:0000313" key="6">
    <source>
        <dbReference type="EMBL" id="ADV43475.1"/>
    </source>
</evidence>
<dbReference type="EMBL" id="CP002352">
    <property type="protein sequence ID" value="ADV43475.1"/>
    <property type="molecule type" value="Genomic_DNA"/>
</dbReference>
<dbReference type="GO" id="GO:0006516">
    <property type="term" value="P:glycoprotein catabolic process"/>
    <property type="evidence" value="ECO:0007669"/>
    <property type="project" value="TreeGrafter"/>
</dbReference>
<feature type="domain" description="Glycosyl hydrolase family 92" evidence="4">
    <location>
        <begin position="275"/>
        <end position="755"/>
    </location>
</feature>
<dbReference type="KEGG" id="bhl:Bache_1470"/>
<name>E6SVL4_BACT6</name>
<evidence type="ECO:0000256" key="2">
    <source>
        <dbReference type="ARBA" id="ARBA00011245"/>
    </source>
</evidence>
<reference key="1">
    <citation type="submission" date="2010-11" db="EMBL/GenBank/DDBJ databases">
        <title>The complete genome of Bacteroides helcogenes P 36-108.</title>
        <authorList>
            <consortium name="US DOE Joint Genome Institute (JGI-PGF)"/>
            <person name="Lucas S."/>
            <person name="Copeland A."/>
            <person name="Lapidus A."/>
            <person name="Bruce D."/>
            <person name="Goodwin L."/>
            <person name="Pitluck S."/>
            <person name="Kyrpides N."/>
            <person name="Mavromatis K."/>
            <person name="Ivanova N."/>
            <person name="Zeytun A."/>
            <person name="Brettin T."/>
            <person name="Detter J.C."/>
            <person name="Tapia R."/>
            <person name="Han C."/>
            <person name="Land M."/>
            <person name="Hauser L."/>
            <person name="Markowitz V."/>
            <person name="Cheng J.-F."/>
            <person name="Hugenholtz P."/>
            <person name="Woyke T."/>
            <person name="Wu D."/>
            <person name="Gronow S."/>
            <person name="Wellnitz S."/>
            <person name="Brambilla E."/>
            <person name="Klenk H.-P."/>
            <person name="Eisen J.A."/>
        </authorList>
    </citation>
    <scope>NUCLEOTIDE SEQUENCE</scope>
    <source>
        <strain>P 36-108</strain>
    </source>
</reference>
<dbReference type="eggNOG" id="COG3537">
    <property type="taxonomic scope" value="Bacteria"/>
</dbReference>
<evidence type="ECO:0000256" key="3">
    <source>
        <dbReference type="ARBA" id="ARBA00022837"/>
    </source>
</evidence>
<keyword evidence="3" id="KW-0106">Calcium</keyword>
<keyword evidence="7" id="KW-1185">Reference proteome</keyword>
<gene>
    <name evidence="6" type="ordered locus">Bache_1470</name>
</gene>
<dbReference type="InterPro" id="IPR008928">
    <property type="entry name" value="6-hairpin_glycosidase_sf"/>
</dbReference>
<dbReference type="OrthoDB" id="9762711at2"/>
<feature type="domain" description="Glycosyl hydrolase family 92 N-terminal" evidence="5">
    <location>
        <begin position="36"/>
        <end position="269"/>
    </location>
</feature>
<accession>E6SVL4</accession>
<comment type="cofactor">
    <cofactor evidence="1">
        <name>Ca(2+)</name>
        <dbReference type="ChEBI" id="CHEBI:29108"/>
    </cofactor>
</comment>
<dbReference type="InterPro" id="IPR012939">
    <property type="entry name" value="Glyco_hydro_92"/>
</dbReference>
<dbReference type="HOGENOM" id="CLU_003690_2_2_10"/>
<dbReference type="SUPFAM" id="SSF48208">
    <property type="entry name" value="Six-hairpin glycosidases"/>
    <property type="match status" value="1"/>
</dbReference>
<sequence>MKNNILSHICLVIALAIQTTGCTRLTEDTDKDYTAFVNPFIGTGGHGHTHPGAMVPHGMIQPGPDTRIHGWDACSGYYYGDSVINGFAHTRLSGTGCADFGDFLLMPTVGEQDITYVGEKEDKNHCAYASPFSHAAEKAEPGYYSVFLSRYGVQAELTATERTALHRYTFPANSKSGFILDLDYAIQEQTNQIMDVEVLNDTTIRAYKRNVWWAYQQDIYFYARFSKPFTAQVVRDTVKTGAKEEPRCKLLLNFATTEGEQVLVKAAVSSVDYEGAENNLMTEMPTWNFEGTRSAAKQKWNNCLKKIDVLTDDIDRLTIFYTALYHANISPNLFTDADGRYLGMDLQVHQGDVEDPIYTIFSLWDTFRALHPLISIIEPQQNEAYIRSLIRKGKEGGLVPKWDCVANYTGCMIGYHIASLVADAYTKGYRNFDVDAAYKACLRVAEYDTVGISSVVPKWLYPYIMPVARYYKNTMGYVPCDKDNEAVAKGLEYAYDDWCISVLAEALGDKVNAGKYSHFAKGYIHYFDPDTRFMRGKDSKGSWRTPFDPYRSNHRADDYCEGNAYQWSWFVPQDVEGLVSLLGGEEAFAAKLDSLFDAPSELTGEDVSADISGLIGQYAHGNEPSHHITHLYNYVHRPWKTQTLVDSVLQHQYANAPDGLSGNEDCGQMSAWYILNSMGFYQVCPGNPVYSIGRPLFAEVTIHLPDGKAFVIRTQNNSKVNKYIESVKLNGRILQTPFFTHAEMAAGGEMEIVMTDKPGRWKTK</sequence>
<dbReference type="Pfam" id="PF17678">
    <property type="entry name" value="Glyco_hydro_92N"/>
    <property type="match status" value="1"/>
</dbReference>
<dbReference type="GO" id="GO:0030246">
    <property type="term" value="F:carbohydrate binding"/>
    <property type="evidence" value="ECO:0007669"/>
    <property type="project" value="InterPro"/>
</dbReference>
<dbReference type="Gene3D" id="3.30.2080.10">
    <property type="entry name" value="GH92 mannosidase domain"/>
    <property type="match status" value="1"/>
</dbReference>
<evidence type="ECO:0000313" key="7">
    <source>
        <dbReference type="Proteomes" id="UP000008630"/>
    </source>
</evidence>
<dbReference type="NCBIfam" id="TIGR01180">
    <property type="entry name" value="aman2_put"/>
    <property type="match status" value="1"/>
</dbReference>
<dbReference type="GO" id="GO:0005975">
    <property type="term" value="P:carbohydrate metabolic process"/>
    <property type="evidence" value="ECO:0007669"/>
    <property type="project" value="InterPro"/>
</dbReference>
<dbReference type="FunFam" id="3.30.2080.10:FF:000001">
    <property type="entry name" value="Alpha-1,2-mannosidase subfamily"/>
    <property type="match status" value="1"/>
</dbReference>
<organism evidence="6 7">
    <name type="scientific">Bacteroides helcogenes (strain ATCC 35417 / DSM 20613 / JCM 6297 / CCUG 15421 / P 36-108)</name>
    <dbReference type="NCBI Taxonomy" id="693979"/>
    <lineage>
        <taxon>Bacteria</taxon>
        <taxon>Pseudomonadati</taxon>
        <taxon>Bacteroidota</taxon>
        <taxon>Bacteroidia</taxon>
        <taxon>Bacteroidales</taxon>
        <taxon>Bacteroidaceae</taxon>
        <taxon>Bacteroides</taxon>
    </lineage>
</organism>
<dbReference type="AlphaFoldDB" id="E6SVL4"/>
<dbReference type="STRING" id="693979.Bache_1470"/>
<dbReference type="InterPro" id="IPR005887">
    <property type="entry name" value="GH92_a_mannosidase_put"/>
</dbReference>
<evidence type="ECO:0000259" key="4">
    <source>
        <dbReference type="Pfam" id="PF07971"/>
    </source>
</evidence>
<dbReference type="GO" id="GO:0000224">
    <property type="term" value="F:peptide-N4-(N-acetyl-beta-glucosaminyl)asparagine amidase activity"/>
    <property type="evidence" value="ECO:0007669"/>
    <property type="project" value="TreeGrafter"/>
</dbReference>
<dbReference type="Gene3D" id="2.70.98.10">
    <property type="match status" value="1"/>
</dbReference>
<dbReference type="InterPro" id="IPR041371">
    <property type="entry name" value="GH92_N"/>
</dbReference>
<dbReference type="InterPro" id="IPR050883">
    <property type="entry name" value="PNGase"/>
</dbReference>
<protein>
    <submittedName>
        <fullName evidence="6">Alpha-1,2-mannosidase</fullName>
    </submittedName>
</protein>
<dbReference type="PANTHER" id="PTHR12143">
    <property type="entry name" value="PEPTIDE N-GLYCANASE PNGASE -RELATED"/>
    <property type="match status" value="1"/>
</dbReference>
<dbReference type="Proteomes" id="UP000008630">
    <property type="component" value="Chromosome"/>
</dbReference>
<dbReference type="Pfam" id="PF07971">
    <property type="entry name" value="Glyco_hydro_92"/>
    <property type="match status" value="1"/>
</dbReference>
<dbReference type="InterPro" id="IPR014718">
    <property type="entry name" value="GH-type_carb-bd"/>
</dbReference>
<dbReference type="Gene3D" id="1.20.1050.60">
    <property type="entry name" value="alpha-1,2-mannosidase"/>
    <property type="match status" value="1"/>
</dbReference>
<dbReference type="Gene3D" id="1.20.1610.10">
    <property type="entry name" value="alpha-1,2-mannosidases domains"/>
    <property type="match status" value="1"/>
</dbReference>
<reference evidence="6 7" key="2">
    <citation type="journal article" date="2011" name="Stand. Genomic Sci.">
        <title>Complete genome sequence of Bacteroides helcogenes type strain (P 36-108).</title>
        <authorList>
            <person name="Pati A."/>
            <person name="Gronow S."/>
            <person name="Zeytun A."/>
            <person name="Lapidus A."/>
            <person name="Nolan M."/>
            <person name="Hammon N."/>
            <person name="Deshpande S."/>
            <person name="Cheng J.F."/>
            <person name="Tapia R."/>
            <person name="Han C."/>
            <person name="Goodwin L."/>
            <person name="Pitluck S."/>
            <person name="Liolios K."/>
            <person name="Pagani I."/>
            <person name="Ivanova N."/>
            <person name="Mavromatis K."/>
            <person name="Chen A."/>
            <person name="Palaniappan K."/>
            <person name="Land M."/>
            <person name="Hauser L."/>
            <person name="Chang Y.J."/>
            <person name="Jeffries C.D."/>
            <person name="Detter J.C."/>
            <person name="Brambilla E."/>
            <person name="Rohde M."/>
            <person name="Goker M."/>
            <person name="Woyke T."/>
            <person name="Bristow J."/>
            <person name="Eisen J.A."/>
            <person name="Markowitz V."/>
            <person name="Hugenholtz P."/>
            <person name="Kyrpides N.C."/>
            <person name="Klenk H.P."/>
            <person name="Lucas S."/>
        </authorList>
    </citation>
    <scope>NUCLEOTIDE SEQUENCE [LARGE SCALE GENOMIC DNA]</scope>
    <source>
        <strain evidence="7">ATCC 35417 / DSM 20613 / JCM 6297 / CCUG 15421 / P 36-108</strain>
    </source>
</reference>
<dbReference type="GO" id="GO:0005829">
    <property type="term" value="C:cytosol"/>
    <property type="evidence" value="ECO:0007669"/>
    <property type="project" value="TreeGrafter"/>
</dbReference>
<dbReference type="PATRIC" id="fig|693979.3.peg.1558"/>
<evidence type="ECO:0000256" key="1">
    <source>
        <dbReference type="ARBA" id="ARBA00001913"/>
    </source>
</evidence>
<dbReference type="FunFam" id="1.20.1050.60:FF:000001">
    <property type="entry name" value="Putative alpha-1,2-mannosidase"/>
    <property type="match status" value="1"/>
</dbReference>
<dbReference type="RefSeq" id="WP_013547069.1">
    <property type="nucleotide sequence ID" value="NC_014933.1"/>
</dbReference>
<dbReference type="PANTHER" id="PTHR12143:SF39">
    <property type="entry name" value="SECRETED PROTEIN"/>
    <property type="match status" value="1"/>
</dbReference>
<evidence type="ECO:0000259" key="5">
    <source>
        <dbReference type="Pfam" id="PF17678"/>
    </source>
</evidence>
<proteinExistence type="predicted"/>